<dbReference type="GO" id="GO:1990281">
    <property type="term" value="C:efflux pump complex"/>
    <property type="evidence" value="ECO:0007669"/>
    <property type="project" value="TreeGrafter"/>
</dbReference>
<dbReference type="NCBIfam" id="TIGR01730">
    <property type="entry name" value="RND_mfp"/>
    <property type="match status" value="1"/>
</dbReference>
<dbReference type="EMBL" id="NFZT01000001">
    <property type="protein sequence ID" value="OWV33165.1"/>
    <property type="molecule type" value="Genomic_DNA"/>
</dbReference>
<dbReference type="Pfam" id="PF25967">
    <property type="entry name" value="RND-MFP_C"/>
    <property type="match status" value="1"/>
</dbReference>
<dbReference type="InterPro" id="IPR006143">
    <property type="entry name" value="RND_pump_MFP"/>
</dbReference>
<evidence type="ECO:0000313" key="6">
    <source>
        <dbReference type="EMBL" id="OWV33165.1"/>
    </source>
</evidence>
<feature type="domain" description="Multidrug resistance protein MdtA-like barrel-sandwich hybrid" evidence="4">
    <location>
        <begin position="97"/>
        <end position="226"/>
    </location>
</feature>
<dbReference type="Gene3D" id="1.10.287.470">
    <property type="entry name" value="Helix hairpin bin"/>
    <property type="match status" value="1"/>
</dbReference>
<evidence type="ECO:0000256" key="2">
    <source>
        <dbReference type="ARBA" id="ARBA00009477"/>
    </source>
</evidence>
<protein>
    <submittedName>
        <fullName evidence="6">Uncharacterized protein</fullName>
    </submittedName>
</protein>
<feature type="domain" description="Multidrug resistance protein MdtA-like C-terminal permuted SH3" evidence="5">
    <location>
        <begin position="323"/>
        <end position="381"/>
    </location>
</feature>
<evidence type="ECO:0000256" key="3">
    <source>
        <dbReference type="ARBA" id="ARBA00022448"/>
    </source>
</evidence>
<reference evidence="7" key="1">
    <citation type="submission" date="2017-05" db="EMBL/GenBank/DDBJ databases">
        <authorList>
            <person name="Lin X."/>
        </authorList>
    </citation>
    <scope>NUCLEOTIDE SEQUENCE [LARGE SCALE GENOMIC DNA]</scope>
    <source>
        <strain evidence="7">JLT2012</strain>
    </source>
</reference>
<proteinExistence type="inferred from homology"/>
<dbReference type="Pfam" id="PF25917">
    <property type="entry name" value="BSH_RND"/>
    <property type="match status" value="1"/>
</dbReference>
<dbReference type="Gene3D" id="2.40.50.100">
    <property type="match status" value="1"/>
</dbReference>
<evidence type="ECO:0000313" key="7">
    <source>
        <dbReference type="Proteomes" id="UP000198462"/>
    </source>
</evidence>
<sequence>MSLFPFPPRHLLRRRPRRPRSFLFPTEQKAVMPLLSLRRSTILVAISLMLVACGSQDEPPPPKPVAWIKIGTGSNTDIATNVPGRVQARNRTVLSFEVGGTIASMSADLGDRVARGNVIATLDPASYRLEAARAQANLAESRARLDQARQDEERQEYLYSEGAASQARLEDARAQLGSLSAIADANEAQLGVAREALSDTRMRAPYSGQIARRLVEPGTQVSPGQPVYELDGSRLEVSFSVPQRQRDRLSVGQNVTVAPSSGDGITSSARITDIGSRASGPGAFEIVAALAAASPELEAGQVVEVRLPDRPAQSENGRDTARILVPLTAIIPEDDDSGYVWRILPRTQRLEKAPVRFGKASGNEVVVLSGLSRGDMIVSKGAAFLSEGQEVSRLGVGPRRYAR</sequence>
<dbReference type="Proteomes" id="UP000198462">
    <property type="component" value="Unassembled WGS sequence"/>
</dbReference>
<dbReference type="OrthoDB" id="9806939at2"/>
<dbReference type="InterPro" id="IPR058627">
    <property type="entry name" value="MdtA-like_C"/>
</dbReference>
<evidence type="ECO:0000259" key="4">
    <source>
        <dbReference type="Pfam" id="PF25917"/>
    </source>
</evidence>
<dbReference type="PANTHER" id="PTHR30469:SF15">
    <property type="entry name" value="HLYD FAMILY OF SECRETION PROTEINS"/>
    <property type="match status" value="1"/>
</dbReference>
<keyword evidence="7" id="KW-1185">Reference proteome</keyword>
<evidence type="ECO:0000259" key="5">
    <source>
        <dbReference type="Pfam" id="PF25967"/>
    </source>
</evidence>
<comment type="caution">
    <text evidence="6">The sequence shown here is derived from an EMBL/GenBank/DDBJ whole genome shotgun (WGS) entry which is preliminary data.</text>
</comment>
<name>A0A219B481_9SPHN</name>
<keyword evidence="3" id="KW-0813">Transport</keyword>
<accession>A0A219B481</accession>
<organism evidence="6 7">
    <name type="scientific">Pacificimonas flava</name>
    <dbReference type="NCBI Taxonomy" id="1234595"/>
    <lineage>
        <taxon>Bacteria</taxon>
        <taxon>Pseudomonadati</taxon>
        <taxon>Pseudomonadota</taxon>
        <taxon>Alphaproteobacteria</taxon>
        <taxon>Sphingomonadales</taxon>
        <taxon>Sphingosinicellaceae</taxon>
        <taxon>Pacificimonas</taxon>
    </lineage>
</organism>
<evidence type="ECO:0000256" key="1">
    <source>
        <dbReference type="ARBA" id="ARBA00004196"/>
    </source>
</evidence>
<dbReference type="GO" id="GO:0015562">
    <property type="term" value="F:efflux transmembrane transporter activity"/>
    <property type="evidence" value="ECO:0007669"/>
    <property type="project" value="TreeGrafter"/>
</dbReference>
<dbReference type="SUPFAM" id="SSF111369">
    <property type="entry name" value="HlyD-like secretion proteins"/>
    <property type="match status" value="1"/>
</dbReference>
<dbReference type="Gene3D" id="2.40.420.20">
    <property type="match status" value="1"/>
</dbReference>
<dbReference type="AlphaFoldDB" id="A0A219B481"/>
<comment type="similarity">
    <text evidence="2">Belongs to the membrane fusion protein (MFP) (TC 8.A.1) family.</text>
</comment>
<gene>
    <name evidence="6" type="ORF">B5C34_06605</name>
</gene>
<dbReference type="PANTHER" id="PTHR30469">
    <property type="entry name" value="MULTIDRUG RESISTANCE PROTEIN MDTA"/>
    <property type="match status" value="1"/>
</dbReference>
<dbReference type="Gene3D" id="2.40.30.170">
    <property type="match status" value="1"/>
</dbReference>
<dbReference type="InterPro" id="IPR058625">
    <property type="entry name" value="MdtA-like_BSH"/>
</dbReference>
<comment type="subcellular location">
    <subcellularLocation>
        <location evidence="1">Cell envelope</location>
    </subcellularLocation>
</comment>